<evidence type="ECO:0000313" key="2">
    <source>
        <dbReference type="EMBL" id="NAW64016.1"/>
    </source>
</evidence>
<protein>
    <submittedName>
        <fullName evidence="2">Phosphotransferase</fullName>
    </submittedName>
</protein>
<dbReference type="RefSeq" id="WP_161442549.1">
    <property type="nucleotide sequence ID" value="NZ_WXWV01000112.1"/>
</dbReference>
<dbReference type="GO" id="GO:0016740">
    <property type="term" value="F:transferase activity"/>
    <property type="evidence" value="ECO:0007669"/>
    <property type="project" value="UniProtKB-KW"/>
</dbReference>
<proteinExistence type="predicted"/>
<gene>
    <name evidence="2" type="ORF">CAG72_02195</name>
</gene>
<dbReference type="EMBL" id="WXWW01000040">
    <property type="protein sequence ID" value="NAW64016.1"/>
    <property type="molecule type" value="Genomic_DNA"/>
</dbReference>
<dbReference type="Pfam" id="PF01636">
    <property type="entry name" value="APH"/>
    <property type="match status" value="1"/>
</dbReference>
<dbReference type="InterPro" id="IPR011009">
    <property type="entry name" value="Kinase-like_dom_sf"/>
</dbReference>
<dbReference type="Proteomes" id="UP000465712">
    <property type="component" value="Unassembled WGS sequence"/>
</dbReference>
<dbReference type="PANTHER" id="PTHR40086">
    <property type="entry name" value="PHOSPHOTRANSFERASE YTMP-RELATED"/>
    <property type="match status" value="1"/>
</dbReference>
<dbReference type="InterPro" id="IPR002575">
    <property type="entry name" value="Aminoglycoside_PTrfase"/>
</dbReference>
<dbReference type="AlphaFoldDB" id="A0A7X4WPA4"/>
<keyword evidence="2" id="KW-0808">Transferase</keyword>
<dbReference type="Gene3D" id="3.90.1200.10">
    <property type="match status" value="1"/>
</dbReference>
<dbReference type="PANTHER" id="PTHR40086:SF1">
    <property type="entry name" value="CELL CYCLE REGULATOR CCRZ"/>
    <property type="match status" value="1"/>
</dbReference>
<dbReference type="SUPFAM" id="SSF56112">
    <property type="entry name" value="Protein kinase-like (PK-like)"/>
    <property type="match status" value="1"/>
</dbReference>
<comment type="caution">
    <text evidence="2">The sequence shown here is derived from an EMBL/GenBank/DDBJ whole genome shotgun (WGS) entry which is preliminary data.</text>
</comment>
<organism evidence="2 3">
    <name type="scientific">Photobacterium halotolerans</name>
    <dbReference type="NCBI Taxonomy" id="265726"/>
    <lineage>
        <taxon>Bacteria</taxon>
        <taxon>Pseudomonadati</taxon>
        <taxon>Pseudomonadota</taxon>
        <taxon>Gammaproteobacteria</taxon>
        <taxon>Vibrionales</taxon>
        <taxon>Vibrionaceae</taxon>
        <taxon>Photobacterium</taxon>
    </lineage>
</organism>
<evidence type="ECO:0000259" key="1">
    <source>
        <dbReference type="Pfam" id="PF01636"/>
    </source>
</evidence>
<reference evidence="2 3" key="1">
    <citation type="submission" date="2017-05" db="EMBL/GenBank/DDBJ databases">
        <title>High clonality and local adaptation shapes Vibrionaceae linages within an endangered oasis.</title>
        <authorList>
            <person name="Vazquez-Rosas-Landa M."/>
        </authorList>
    </citation>
    <scope>NUCLEOTIDE SEQUENCE [LARGE SCALE GENOMIC DNA]</scope>
    <source>
        <strain evidence="2 3">P46_P4S1P180</strain>
    </source>
</reference>
<name>A0A7X4WPA4_9GAMM</name>
<evidence type="ECO:0000313" key="3">
    <source>
        <dbReference type="Proteomes" id="UP000465712"/>
    </source>
</evidence>
<feature type="domain" description="Aminoglycoside phosphotransferase" evidence="1">
    <location>
        <begin position="25"/>
        <end position="230"/>
    </location>
</feature>
<accession>A0A7X4WPA4</accession>
<dbReference type="InterPro" id="IPR052077">
    <property type="entry name" value="CcrZ_PhaseVar_Mediator"/>
</dbReference>
<sequence length="281" mass="30990">MPGSSFLQPDEWPFSRIAGFDVLNARPVGGGLSNRCWQLVLQSSSSSDVQAVWRPVSPASQAFGVNRHHEYQLLSAIQSCPFAPNPIAQTPAGILVEWIEGNVCTHSPSPAVLMALQTRIHRLPLPGWRLAVRQRAEQYLAAISPADKGEELASVCAHFFSHIPQSGFPDTCCHHDLGFYNLIQRPGGELAVIDWEYAAAGDPMLDLALTVQANHLDVVTAAQHYCRYQGGDPDLVSQAVQQWLPWCDFLAMLWYYAGANLWQDDTYRIEAKALLAKLIAA</sequence>